<protein>
    <submittedName>
        <fullName evidence="6">Chromosome partitioning protein ParB</fullName>
    </submittedName>
</protein>
<dbReference type="FunFam" id="1.10.10.2830:FF:000001">
    <property type="entry name" value="Chromosome partitioning protein ParB"/>
    <property type="match status" value="1"/>
</dbReference>
<dbReference type="InterPro" id="IPR057240">
    <property type="entry name" value="ParB_dimer_C"/>
</dbReference>
<evidence type="ECO:0000256" key="1">
    <source>
        <dbReference type="ARBA" id="ARBA00006295"/>
    </source>
</evidence>
<name>A0A1F6SZN3_9PROT</name>
<dbReference type="EMBL" id="MFSR01000082">
    <property type="protein sequence ID" value="OGI38169.1"/>
    <property type="molecule type" value="Genomic_DNA"/>
</dbReference>
<organism evidence="6 7">
    <name type="scientific">Candidatus Muproteobacteria bacterium RBG_16_64_10</name>
    <dbReference type="NCBI Taxonomy" id="1817757"/>
    <lineage>
        <taxon>Bacteria</taxon>
        <taxon>Pseudomonadati</taxon>
        <taxon>Pseudomonadota</taxon>
        <taxon>Candidatus Muproteobacteria</taxon>
    </lineage>
</organism>
<dbReference type="NCBIfam" id="TIGR00180">
    <property type="entry name" value="parB_part"/>
    <property type="match status" value="1"/>
</dbReference>
<sequence>MASKATNKKPRLGRGLDALLGGALAPASGAKEELRRLPLEMLQRGKYQPRSHMSLEALEDLASSIKAQGVVQPIVVREIADGRYEIVAGERRWRAAQMAGLETIPAVVRNIPDEAAIAIALIENIQRENLNPVEEASALQRLIDEFGMTHQQTAESVGRSRAAVTNLLRLLTLNTDVRQMLEEAKMDMGHARALLALTGPKQSQVAHQVVDKGLSVRETESLVRRLLERPAPAQAARQGLNPDIRDLQDSLSEKLGARVHIQHGPRGHGKLVIEYHSLDELDGILARIR</sequence>
<dbReference type="Gene3D" id="3.90.1530.30">
    <property type="match status" value="1"/>
</dbReference>
<evidence type="ECO:0000256" key="4">
    <source>
        <dbReference type="ARBA" id="ARBA00025472"/>
    </source>
</evidence>
<dbReference type="SMART" id="SM00470">
    <property type="entry name" value="ParB"/>
    <property type="match status" value="1"/>
</dbReference>
<dbReference type="Pfam" id="PF17762">
    <property type="entry name" value="HTH_ParB"/>
    <property type="match status" value="1"/>
</dbReference>
<comment type="function">
    <text evidence="4">Involved in chromosome partition. Localize to both poles of the predivisional cell following completion of DNA replication. Binds to the DNA origin of replication.</text>
</comment>
<keyword evidence="3" id="KW-0238">DNA-binding</keyword>
<dbReference type="Gene3D" id="1.10.10.2830">
    <property type="match status" value="1"/>
</dbReference>
<dbReference type="GO" id="GO:0005694">
    <property type="term" value="C:chromosome"/>
    <property type="evidence" value="ECO:0007669"/>
    <property type="project" value="TreeGrafter"/>
</dbReference>
<keyword evidence="2" id="KW-0159">Chromosome partition</keyword>
<dbReference type="Proteomes" id="UP000179334">
    <property type="component" value="Unassembled WGS sequence"/>
</dbReference>
<evidence type="ECO:0000313" key="6">
    <source>
        <dbReference type="EMBL" id="OGI38169.1"/>
    </source>
</evidence>
<dbReference type="CDD" id="cd16393">
    <property type="entry name" value="SPO0J_N"/>
    <property type="match status" value="1"/>
</dbReference>
<evidence type="ECO:0000256" key="2">
    <source>
        <dbReference type="ARBA" id="ARBA00022829"/>
    </source>
</evidence>
<dbReference type="Pfam" id="PF23552">
    <property type="entry name" value="ParB_C"/>
    <property type="match status" value="1"/>
</dbReference>
<dbReference type="PANTHER" id="PTHR33375">
    <property type="entry name" value="CHROMOSOME-PARTITIONING PROTEIN PARB-RELATED"/>
    <property type="match status" value="1"/>
</dbReference>
<evidence type="ECO:0000313" key="7">
    <source>
        <dbReference type="Proteomes" id="UP000179334"/>
    </source>
</evidence>
<comment type="caution">
    <text evidence="6">The sequence shown here is derived from an EMBL/GenBank/DDBJ whole genome shotgun (WGS) entry which is preliminary data.</text>
</comment>
<comment type="similarity">
    <text evidence="1">Belongs to the ParB family.</text>
</comment>
<proteinExistence type="inferred from homology"/>
<dbReference type="GO" id="GO:0007059">
    <property type="term" value="P:chromosome segregation"/>
    <property type="evidence" value="ECO:0007669"/>
    <property type="project" value="UniProtKB-KW"/>
</dbReference>
<feature type="domain" description="ParB-like N-terminal" evidence="5">
    <location>
        <begin position="35"/>
        <end position="125"/>
    </location>
</feature>
<dbReference type="GO" id="GO:0003677">
    <property type="term" value="F:DNA binding"/>
    <property type="evidence" value="ECO:0007669"/>
    <property type="project" value="UniProtKB-KW"/>
</dbReference>
<evidence type="ECO:0000259" key="5">
    <source>
        <dbReference type="SMART" id="SM00470"/>
    </source>
</evidence>
<dbReference type="InterPro" id="IPR003115">
    <property type="entry name" value="ParB_N"/>
</dbReference>
<dbReference type="InterPro" id="IPR041468">
    <property type="entry name" value="HTH_ParB/Spo0J"/>
</dbReference>
<dbReference type="PANTHER" id="PTHR33375:SF1">
    <property type="entry name" value="CHROMOSOME-PARTITIONING PROTEIN PARB-RELATED"/>
    <property type="match status" value="1"/>
</dbReference>
<dbReference type="GO" id="GO:0045881">
    <property type="term" value="P:positive regulation of sporulation resulting in formation of a cellular spore"/>
    <property type="evidence" value="ECO:0007669"/>
    <property type="project" value="TreeGrafter"/>
</dbReference>
<reference evidence="6 7" key="1">
    <citation type="journal article" date="2016" name="Nat. Commun.">
        <title>Thousands of microbial genomes shed light on interconnected biogeochemical processes in an aquifer system.</title>
        <authorList>
            <person name="Anantharaman K."/>
            <person name="Brown C.T."/>
            <person name="Hug L.A."/>
            <person name="Sharon I."/>
            <person name="Castelle C.J."/>
            <person name="Probst A.J."/>
            <person name="Thomas B.C."/>
            <person name="Singh A."/>
            <person name="Wilkins M.J."/>
            <person name="Karaoz U."/>
            <person name="Brodie E.L."/>
            <person name="Williams K.H."/>
            <person name="Hubbard S.S."/>
            <person name="Banfield J.F."/>
        </authorList>
    </citation>
    <scope>NUCLEOTIDE SEQUENCE [LARGE SCALE GENOMIC DNA]</scope>
</reference>
<dbReference type="FunFam" id="3.90.1530.30:FF:000001">
    <property type="entry name" value="Chromosome partitioning protein ParB"/>
    <property type="match status" value="1"/>
</dbReference>
<accession>A0A1F6SZN3</accession>
<dbReference type="Pfam" id="PF02195">
    <property type="entry name" value="ParB_N"/>
    <property type="match status" value="1"/>
</dbReference>
<dbReference type="InterPro" id="IPR050336">
    <property type="entry name" value="Chromosome_partition/occlusion"/>
</dbReference>
<dbReference type="InterPro" id="IPR036086">
    <property type="entry name" value="ParB/Sulfiredoxin_sf"/>
</dbReference>
<gene>
    <name evidence="6" type="ORF">A2V91_04780</name>
</gene>
<dbReference type="SUPFAM" id="SSF110849">
    <property type="entry name" value="ParB/Sulfiredoxin"/>
    <property type="match status" value="1"/>
</dbReference>
<dbReference type="AlphaFoldDB" id="A0A1F6SZN3"/>
<dbReference type="InterPro" id="IPR004437">
    <property type="entry name" value="ParB/RepB/Spo0J"/>
</dbReference>
<evidence type="ECO:0000256" key="3">
    <source>
        <dbReference type="ARBA" id="ARBA00023125"/>
    </source>
</evidence>